<accession>A0A191ZJJ3</accession>
<dbReference type="EMBL" id="CP016027">
    <property type="protein sequence ID" value="ANJ68017.1"/>
    <property type="molecule type" value="Genomic_DNA"/>
</dbReference>
<sequence>MDAHTAIHQRYSANVYDPDRPVSSEILDQLIDAARQAPSAYNMQQSRFVAVQDLEARRVLRSIAYDQAKVEMAPVVIVVLGDLQSHLTFPEITRADQAAGIYDQGLADYFVQAVQGTYSDPRRAHDEAIRSGSLAAMNLMTEATALGLATSPMIGFDPIKFKETFAIAEHYLPVFMIAVGYPAAGNWPKKTRRSLDELLVRDARPHQKNAFSQ</sequence>
<evidence type="ECO:0000256" key="1">
    <source>
        <dbReference type="ARBA" id="ARBA00007118"/>
    </source>
</evidence>
<feature type="domain" description="Nitroreductase" evidence="3">
    <location>
        <begin position="7"/>
        <end position="181"/>
    </location>
</feature>
<dbReference type="InterPro" id="IPR029479">
    <property type="entry name" value="Nitroreductase"/>
</dbReference>
<dbReference type="STRING" id="1860122.A9404_12110"/>
<evidence type="ECO:0000259" key="3">
    <source>
        <dbReference type="Pfam" id="PF00881"/>
    </source>
</evidence>
<dbReference type="PANTHER" id="PTHR43673">
    <property type="entry name" value="NAD(P)H NITROREDUCTASE YDGI-RELATED"/>
    <property type="match status" value="1"/>
</dbReference>
<protein>
    <recommendedName>
        <fullName evidence="3">Nitroreductase domain-containing protein</fullName>
    </recommendedName>
</protein>
<dbReference type="InterPro" id="IPR000415">
    <property type="entry name" value="Nitroreductase-like"/>
</dbReference>
<gene>
    <name evidence="4" type="ORF">A9404_12110</name>
</gene>
<organism evidence="4 5">
    <name type="scientific">Halothiobacillus diazotrophicus</name>
    <dbReference type="NCBI Taxonomy" id="1860122"/>
    <lineage>
        <taxon>Bacteria</taxon>
        <taxon>Pseudomonadati</taxon>
        <taxon>Pseudomonadota</taxon>
        <taxon>Gammaproteobacteria</taxon>
        <taxon>Chromatiales</taxon>
        <taxon>Halothiobacillaceae</taxon>
        <taxon>Halothiobacillus</taxon>
    </lineage>
</organism>
<dbReference type="GO" id="GO:0016491">
    <property type="term" value="F:oxidoreductase activity"/>
    <property type="evidence" value="ECO:0007669"/>
    <property type="project" value="UniProtKB-KW"/>
</dbReference>
<comment type="similarity">
    <text evidence="1">Belongs to the nitroreductase family.</text>
</comment>
<dbReference type="OrthoDB" id="9809288at2"/>
<evidence type="ECO:0000313" key="4">
    <source>
        <dbReference type="EMBL" id="ANJ68017.1"/>
    </source>
</evidence>
<keyword evidence="2" id="KW-0560">Oxidoreductase</keyword>
<dbReference type="SUPFAM" id="SSF55469">
    <property type="entry name" value="FMN-dependent nitroreductase-like"/>
    <property type="match status" value="1"/>
</dbReference>
<keyword evidence="5" id="KW-1185">Reference proteome</keyword>
<proteinExistence type="inferred from homology"/>
<dbReference type="CDD" id="cd02137">
    <property type="entry name" value="MhqN-like"/>
    <property type="match status" value="1"/>
</dbReference>
<dbReference type="Proteomes" id="UP000078596">
    <property type="component" value="Chromosome"/>
</dbReference>
<dbReference type="KEGG" id="haz:A9404_12110"/>
<dbReference type="RefSeq" id="WP_066102036.1">
    <property type="nucleotide sequence ID" value="NZ_CP016027.1"/>
</dbReference>
<name>A0A191ZJJ3_9GAMM</name>
<evidence type="ECO:0000256" key="2">
    <source>
        <dbReference type="ARBA" id="ARBA00023002"/>
    </source>
</evidence>
<dbReference type="Pfam" id="PF00881">
    <property type="entry name" value="Nitroreductase"/>
    <property type="match status" value="1"/>
</dbReference>
<dbReference type="Gene3D" id="3.40.109.10">
    <property type="entry name" value="NADH Oxidase"/>
    <property type="match status" value="1"/>
</dbReference>
<reference evidence="4 5" key="1">
    <citation type="submission" date="2016-06" db="EMBL/GenBank/DDBJ databases">
        <title>Insight into the functional genes involving in sulfur oxidation in Pearl River water.</title>
        <authorList>
            <person name="Luo J."/>
            <person name="Tan X."/>
            <person name="Lin W."/>
        </authorList>
    </citation>
    <scope>NUCLEOTIDE SEQUENCE [LARGE SCALE GENOMIC DNA]</scope>
    <source>
        <strain evidence="4 5">LS2</strain>
    </source>
</reference>
<dbReference type="AlphaFoldDB" id="A0A191ZJJ3"/>
<evidence type="ECO:0000313" key="5">
    <source>
        <dbReference type="Proteomes" id="UP000078596"/>
    </source>
</evidence>